<dbReference type="Proteomes" id="UP000001058">
    <property type="component" value="Unassembled WGS sequence"/>
</dbReference>
<organism evidence="3">
    <name type="scientific">Volvox carteri f. nagariensis</name>
    <dbReference type="NCBI Taxonomy" id="3068"/>
    <lineage>
        <taxon>Eukaryota</taxon>
        <taxon>Viridiplantae</taxon>
        <taxon>Chlorophyta</taxon>
        <taxon>core chlorophytes</taxon>
        <taxon>Chlorophyceae</taxon>
        <taxon>CS clade</taxon>
        <taxon>Chlamydomonadales</taxon>
        <taxon>Volvocaceae</taxon>
        <taxon>Volvox</taxon>
    </lineage>
</organism>
<name>D8TUF6_VOLCA</name>
<dbReference type="AlphaFoldDB" id="D8TUF6"/>
<proteinExistence type="predicted"/>
<dbReference type="GeneID" id="9619351"/>
<feature type="domain" description="DNA2/NAM7 helicase helicase" evidence="1">
    <location>
        <begin position="1"/>
        <end position="78"/>
    </location>
</feature>
<dbReference type="Gene3D" id="3.40.50.300">
    <property type="entry name" value="P-loop containing nucleotide triphosphate hydrolases"/>
    <property type="match status" value="1"/>
</dbReference>
<dbReference type="RefSeq" id="XP_002950148.1">
    <property type="nucleotide sequence ID" value="XM_002950102.1"/>
</dbReference>
<feature type="non-terminal residue" evidence="2">
    <location>
        <position position="78"/>
    </location>
</feature>
<keyword evidence="3" id="KW-1185">Reference proteome</keyword>
<dbReference type="InterPro" id="IPR027417">
    <property type="entry name" value="P-loop_NTPase"/>
</dbReference>
<dbReference type="Pfam" id="PF13086">
    <property type="entry name" value="AAA_11"/>
    <property type="match status" value="1"/>
</dbReference>
<dbReference type="InParanoid" id="D8TUF6"/>
<gene>
    <name evidence="2" type="ORF">VOLCADRAFT_48647</name>
</gene>
<dbReference type="EMBL" id="GL378338">
    <property type="protein sequence ID" value="EFJ48816.1"/>
    <property type="molecule type" value="Genomic_DNA"/>
</dbReference>
<dbReference type="STRING" id="3068.D8TUF6"/>
<feature type="non-terminal residue" evidence="2">
    <location>
        <position position="1"/>
    </location>
</feature>
<dbReference type="KEGG" id="vcn:VOLCADRAFT_48647"/>
<sequence length="78" mass="7877">LNDSQRRAVAAALTRTVTLWQGPPGTGKTRTLLALIEASGGGTAHTMGPVLAVADTNAAVDNLVEGLATRGVKAVRLG</sequence>
<reference evidence="2 3" key="1">
    <citation type="journal article" date="2010" name="Science">
        <title>Genomic analysis of organismal complexity in the multicellular green alga Volvox carteri.</title>
        <authorList>
            <person name="Prochnik S.E."/>
            <person name="Umen J."/>
            <person name="Nedelcu A.M."/>
            <person name="Hallmann A."/>
            <person name="Miller S.M."/>
            <person name="Nishii I."/>
            <person name="Ferris P."/>
            <person name="Kuo A."/>
            <person name="Mitros T."/>
            <person name="Fritz-Laylin L.K."/>
            <person name="Hellsten U."/>
            <person name="Chapman J."/>
            <person name="Simakov O."/>
            <person name="Rensing S.A."/>
            <person name="Terry A."/>
            <person name="Pangilinan J."/>
            <person name="Kapitonov V."/>
            <person name="Jurka J."/>
            <person name="Salamov A."/>
            <person name="Shapiro H."/>
            <person name="Schmutz J."/>
            <person name="Grimwood J."/>
            <person name="Lindquist E."/>
            <person name="Lucas S."/>
            <person name="Grigoriev I.V."/>
            <person name="Schmitt R."/>
            <person name="Kirk D."/>
            <person name="Rokhsar D.S."/>
        </authorList>
    </citation>
    <scope>NUCLEOTIDE SEQUENCE [LARGE SCALE GENOMIC DNA]</scope>
    <source>
        <strain evidence="3">f. Nagariensis / Eve</strain>
    </source>
</reference>
<protein>
    <recommendedName>
        <fullName evidence="1">DNA2/NAM7 helicase helicase domain-containing protein</fullName>
    </recommendedName>
</protein>
<evidence type="ECO:0000259" key="1">
    <source>
        <dbReference type="Pfam" id="PF13086"/>
    </source>
</evidence>
<accession>D8TUF6</accession>
<dbReference type="InterPro" id="IPR041677">
    <property type="entry name" value="DNA2/NAM7_AAA_11"/>
</dbReference>
<dbReference type="SUPFAM" id="SSF52540">
    <property type="entry name" value="P-loop containing nucleoside triphosphate hydrolases"/>
    <property type="match status" value="1"/>
</dbReference>
<dbReference type="GO" id="GO:0004386">
    <property type="term" value="F:helicase activity"/>
    <property type="evidence" value="ECO:0007669"/>
    <property type="project" value="InterPro"/>
</dbReference>
<dbReference type="OrthoDB" id="6513042at2759"/>
<dbReference type="PANTHER" id="PTHR10887:SF495">
    <property type="entry name" value="HELICASE SENATAXIN ISOFORM X1-RELATED"/>
    <property type="match status" value="1"/>
</dbReference>
<dbReference type="PANTHER" id="PTHR10887">
    <property type="entry name" value="DNA2/NAM7 HELICASE FAMILY"/>
    <property type="match status" value="1"/>
</dbReference>
<evidence type="ECO:0000313" key="3">
    <source>
        <dbReference type="Proteomes" id="UP000001058"/>
    </source>
</evidence>
<evidence type="ECO:0000313" key="2">
    <source>
        <dbReference type="EMBL" id="EFJ48816.1"/>
    </source>
</evidence>
<dbReference type="InterPro" id="IPR045055">
    <property type="entry name" value="DNA2/NAM7-like"/>
</dbReference>